<dbReference type="EMBL" id="NIRS01000002">
    <property type="protein sequence ID" value="PPK39523.1"/>
    <property type="molecule type" value="Genomic_DNA"/>
</dbReference>
<dbReference type="RefSeq" id="WP_104448550.1">
    <property type="nucleotide sequence ID" value="NZ_NIRS01000002.1"/>
</dbReference>
<proteinExistence type="predicted"/>
<protein>
    <submittedName>
        <fullName evidence="1">Uncharacterized protein</fullName>
    </submittedName>
</protein>
<keyword evidence="2" id="KW-1185">Reference proteome</keyword>
<organism evidence="1 2">
    <name type="scientific">Pseudomonas laurylsulfatiphila</name>
    <dbReference type="NCBI Taxonomy" id="2011015"/>
    <lineage>
        <taxon>Bacteria</taxon>
        <taxon>Pseudomonadati</taxon>
        <taxon>Pseudomonadota</taxon>
        <taxon>Gammaproteobacteria</taxon>
        <taxon>Pseudomonadales</taxon>
        <taxon>Pseudomonadaceae</taxon>
        <taxon>Pseudomonas</taxon>
    </lineage>
</organism>
<accession>A0A2S6FQ44</accession>
<evidence type="ECO:0000313" key="1">
    <source>
        <dbReference type="EMBL" id="PPK39523.1"/>
    </source>
</evidence>
<comment type="caution">
    <text evidence="1">The sequence shown here is derived from an EMBL/GenBank/DDBJ whole genome shotgun (WGS) entry which is preliminary data.</text>
</comment>
<dbReference type="Proteomes" id="UP000238541">
    <property type="component" value="Unassembled WGS sequence"/>
</dbReference>
<evidence type="ECO:0000313" key="2">
    <source>
        <dbReference type="Proteomes" id="UP000238541"/>
    </source>
</evidence>
<sequence>MSLNPESKYPSRRAYVVKLRSDARPEALMGRLENLVTGRQREFSCAEELLESIGEDLATAAGEQAIESDGE</sequence>
<gene>
    <name evidence="1" type="ORF">CD175_08530</name>
</gene>
<dbReference type="AlphaFoldDB" id="A0A2S6FQ44"/>
<name>A0A2S6FQ44_9PSED</name>
<reference evidence="2" key="1">
    <citation type="submission" date="2017-06" db="EMBL/GenBank/DDBJ databases">
        <authorList>
            <person name="Furmanczyk E.M."/>
        </authorList>
    </citation>
    <scope>NUCLEOTIDE SEQUENCE [LARGE SCALE GENOMIC DNA]</scope>
    <source>
        <strain evidence="2">AP3_16</strain>
    </source>
</reference>